<evidence type="ECO:0000313" key="2">
    <source>
        <dbReference type="EMBL" id="GFH81406.1"/>
    </source>
</evidence>
<evidence type="ECO:0000313" key="4">
    <source>
        <dbReference type="Proteomes" id="UP000480804"/>
    </source>
</evidence>
<reference evidence="3" key="3">
    <citation type="submission" date="2020-09" db="EMBL/GenBank/DDBJ databases">
        <authorList>
            <person name="Sun Q."/>
            <person name="Ohkuma M."/>
        </authorList>
    </citation>
    <scope>NUCLEOTIDE SEQUENCE</scope>
    <source>
        <strain evidence="3">JCM 4136</strain>
    </source>
</reference>
<evidence type="ECO:0000256" key="1">
    <source>
        <dbReference type="SAM" id="MobiDB-lite"/>
    </source>
</evidence>
<dbReference type="Proteomes" id="UP000660975">
    <property type="component" value="Unassembled WGS sequence"/>
</dbReference>
<accession>A0A8H9HMU0</accession>
<protein>
    <submittedName>
        <fullName evidence="3">Uncharacterized protein</fullName>
    </submittedName>
</protein>
<evidence type="ECO:0000313" key="3">
    <source>
        <dbReference type="EMBL" id="GGU76168.1"/>
    </source>
</evidence>
<dbReference type="AlphaFoldDB" id="A0A8H9HMU0"/>
<reference evidence="2 4" key="2">
    <citation type="submission" date="2020-02" db="EMBL/GenBank/DDBJ databases">
        <title>Whole genome shotgun sequence of Streptomyces gougerotii NBRC 13043.</title>
        <authorList>
            <person name="Ichikawa N."/>
            <person name="Komaki H."/>
            <person name="Tamura T."/>
        </authorList>
    </citation>
    <scope>NUCLEOTIDE SEQUENCE [LARGE SCALE GENOMIC DNA]</scope>
    <source>
        <strain evidence="2 4">NBRC 13043</strain>
    </source>
</reference>
<reference evidence="3" key="1">
    <citation type="journal article" date="2014" name="Int. J. Syst. Evol. Microbiol.">
        <title>Complete genome sequence of Corynebacterium casei LMG S-19264T (=DSM 44701T), isolated from a smear-ripened cheese.</title>
        <authorList>
            <consortium name="US DOE Joint Genome Institute (JGI-PGF)"/>
            <person name="Walter F."/>
            <person name="Albersmeier A."/>
            <person name="Kalinowski J."/>
            <person name="Ruckert C."/>
        </authorList>
    </citation>
    <scope>NUCLEOTIDE SEQUENCE</scope>
    <source>
        <strain evidence="3">JCM 4136</strain>
    </source>
</reference>
<dbReference type="EMBL" id="BLLO01000031">
    <property type="protein sequence ID" value="GFH81406.1"/>
    <property type="molecule type" value="Genomic_DNA"/>
</dbReference>
<gene>
    <name evidence="3" type="ORF">GCM10010227_33060</name>
    <name evidence="2" type="ORF">Sgou_60760</name>
</gene>
<evidence type="ECO:0000313" key="5">
    <source>
        <dbReference type="Proteomes" id="UP000660975"/>
    </source>
</evidence>
<comment type="caution">
    <text evidence="3">The sequence shown here is derived from an EMBL/GenBank/DDBJ whole genome shotgun (WGS) entry which is preliminary data.</text>
</comment>
<dbReference type="EMBL" id="BMSC01000009">
    <property type="protein sequence ID" value="GGU76168.1"/>
    <property type="molecule type" value="Genomic_DNA"/>
</dbReference>
<proteinExistence type="predicted"/>
<organism evidence="3 5">
    <name type="scientific">Streptomyces gougerotii</name>
    <dbReference type="NCBI Taxonomy" id="53448"/>
    <lineage>
        <taxon>Bacteria</taxon>
        <taxon>Bacillati</taxon>
        <taxon>Actinomycetota</taxon>
        <taxon>Actinomycetes</taxon>
        <taxon>Kitasatosporales</taxon>
        <taxon>Streptomycetaceae</taxon>
        <taxon>Streptomyces</taxon>
        <taxon>Streptomyces diastaticus group</taxon>
    </lineage>
</organism>
<feature type="region of interest" description="Disordered" evidence="1">
    <location>
        <begin position="33"/>
        <end position="65"/>
    </location>
</feature>
<sequence>MPAAGNEVISTVTLRHPQSLDDCVPCGISVRQSEAVRDEAGRSASRTEPVDLGRRPARPVRPGPG</sequence>
<keyword evidence="4" id="KW-1185">Reference proteome</keyword>
<name>A0A8H9HMU0_9ACTN</name>
<dbReference type="Proteomes" id="UP000480804">
    <property type="component" value="Unassembled WGS sequence"/>
</dbReference>